<evidence type="ECO:0000313" key="5">
    <source>
        <dbReference type="Proteomes" id="UP000243723"/>
    </source>
</evidence>
<dbReference type="AlphaFoldDB" id="A0A2P7Z251"/>
<dbReference type="EMBL" id="NHZQ01000335">
    <property type="protein sequence ID" value="PSK42271.1"/>
    <property type="molecule type" value="Genomic_DNA"/>
</dbReference>
<evidence type="ECO:0000256" key="1">
    <source>
        <dbReference type="ARBA" id="ARBA00007398"/>
    </source>
</evidence>
<organism evidence="4 5">
    <name type="scientific">Elsinoe australis</name>
    <dbReference type="NCBI Taxonomy" id="40998"/>
    <lineage>
        <taxon>Eukaryota</taxon>
        <taxon>Fungi</taxon>
        <taxon>Dikarya</taxon>
        <taxon>Ascomycota</taxon>
        <taxon>Pezizomycotina</taxon>
        <taxon>Dothideomycetes</taxon>
        <taxon>Dothideomycetidae</taxon>
        <taxon>Myriangiales</taxon>
        <taxon>Elsinoaceae</taxon>
        <taxon>Elsinoe</taxon>
    </lineage>
</organism>
<dbReference type="InterPro" id="IPR026832">
    <property type="entry name" value="Asteroid"/>
</dbReference>
<dbReference type="PANTHER" id="PTHR15665:SF1">
    <property type="entry name" value="PROTEIN ASTEROID HOMOLOG 1"/>
    <property type="match status" value="1"/>
</dbReference>
<feature type="domain" description="Asteroid" evidence="3">
    <location>
        <begin position="150"/>
        <end position="395"/>
    </location>
</feature>
<dbReference type="InterPro" id="IPR039436">
    <property type="entry name" value="Asteroid_dom"/>
</dbReference>
<comment type="similarity">
    <text evidence="1">Belongs to the asteroid family.</text>
</comment>
<dbReference type="OrthoDB" id="5297549at2759"/>
<dbReference type="SUPFAM" id="SSF88723">
    <property type="entry name" value="PIN domain-like"/>
    <property type="match status" value="1"/>
</dbReference>
<gene>
    <name evidence="4" type="ORF">B9Z65_4185</name>
</gene>
<dbReference type="Pfam" id="PF12813">
    <property type="entry name" value="XPG_I_2"/>
    <property type="match status" value="1"/>
</dbReference>
<feature type="region of interest" description="Disordered" evidence="2">
    <location>
        <begin position="561"/>
        <end position="593"/>
    </location>
</feature>
<dbReference type="PANTHER" id="PTHR15665">
    <property type="entry name" value="ASTEROID PROTEIN"/>
    <property type="match status" value="1"/>
</dbReference>
<keyword evidence="5" id="KW-1185">Reference proteome</keyword>
<dbReference type="Gene3D" id="3.40.50.1010">
    <property type="entry name" value="5'-nuclease"/>
    <property type="match status" value="1"/>
</dbReference>
<evidence type="ECO:0000259" key="3">
    <source>
        <dbReference type="Pfam" id="PF12813"/>
    </source>
</evidence>
<dbReference type="STRING" id="40998.A0A2P7Z251"/>
<proteinExistence type="inferred from homology"/>
<name>A0A2P7Z251_9PEZI</name>
<evidence type="ECO:0000313" key="4">
    <source>
        <dbReference type="EMBL" id="PSK42271.1"/>
    </source>
</evidence>
<evidence type="ECO:0000256" key="2">
    <source>
        <dbReference type="SAM" id="MobiDB-lite"/>
    </source>
</evidence>
<dbReference type="InterPro" id="IPR029060">
    <property type="entry name" value="PIN-like_dom_sf"/>
</dbReference>
<reference evidence="4 5" key="1">
    <citation type="submission" date="2017-05" db="EMBL/GenBank/DDBJ databases">
        <title>Draft genome sequence of Elsinoe australis.</title>
        <authorList>
            <person name="Cheng Q."/>
        </authorList>
    </citation>
    <scope>NUCLEOTIDE SEQUENCE [LARGE SCALE GENOMIC DNA]</scope>
    <source>
        <strain evidence="4 5">NL1</strain>
    </source>
</reference>
<comment type="caution">
    <text evidence="4">The sequence shown here is derived from an EMBL/GenBank/DDBJ whole genome shotgun (WGS) entry which is preliminary data.</text>
</comment>
<accession>A0A2P7Z251</accession>
<feature type="compositionally biased region" description="Basic residues" evidence="2">
    <location>
        <begin position="570"/>
        <end position="579"/>
    </location>
</feature>
<sequence length="607" mass="66801">MGIPGLTRQAEEHAERGSYPIQGTATRSAIVDGPALAYHVLNLCVSQRGLRKSALDDIPTYHELAQSTIVWLNKLTLHGFEIKAIVFDGYLPAWKKSERVSRTQQSLKRLVAFKAKRQDHQLGKIGPPSEVAFDCHVGLSKEQLEQIAAPPCFISAILDVLFSSSYASVTTVVPGEADSYCAEAARAATHAFVFTGDSDLLVQDVGPEGRVVIFKDVEFEDTGGQSHLKVLQHHPSGLAHTLGVSDLIPLAYFVKQRYHRTLLEAAALAKIQSPFGQAYDEFRTLYLTHGETTKMMSSLKQHGRQDVMPYLERQDPRLLELVLQLQIKPLPASKSHSPRTIYFFLPFLLEDPTRASAFQPSMGLLRLTYSILNFIDSGLDNVTEYTRRGLAVTPAAVMVYGTRQTVDEIKDTVSWLQAILETYPTLPSPARWRMVAVAAILDSLRSGGKVLPRREDITATVLNSTWPKLSWGLLHIKAQMQAILFTLKLASQILGLLFLLAPQVVLSEGQRVVLQSLHSILSTLPDIADVFDWQDATATMTKNEVSEVAATLASLTAAPVEEDDGFQKQGGKRKKKKKGTPSNTDGVMTARPAAVGKNPFALLSNIQ</sequence>
<protein>
    <recommendedName>
        <fullName evidence="3">Asteroid domain-containing protein</fullName>
    </recommendedName>
</protein>
<dbReference type="Proteomes" id="UP000243723">
    <property type="component" value="Unassembled WGS sequence"/>
</dbReference>